<dbReference type="RefSeq" id="WP_079352248.1">
    <property type="nucleotide sequence ID" value="NZ_MXAO01000081.1"/>
</dbReference>
<dbReference type="Proteomes" id="UP000255193">
    <property type="component" value="Unassembled WGS sequence"/>
</dbReference>
<reference evidence="2 3" key="1">
    <citation type="submission" date="2018-06" db="EMBL/GenBank/DDBJ databases">
        <authorList>
            <consortium name="Pathogen Informatics"/>
            <person name="Doyle S."/>
        </authorList>
    </citation>
    <scope>NUCLEOTIDE SEQUENCE [LARGE SCALE GENOMIC DNA]</scope>
    <source>
        <strain evidence="2 3">NCTC11091</strain>
    </source>
</reference>
<sequence length="316" mass="36184">MNIATFHLTVRQRDTLQLPEHPGSMLRGAFGHALRELACITDLPDCKQCPLNQTCQYTRIFETQLIQTHQNSQQSSNPYIIKLPNSRIRTIHATQTWTFGVTLLGQAIDNYTLVLKAWQQAIELGFDNGSHRACGELIKVSNQTQTVFLANSSEHQLNMPNEQIRRIVNIDPIENLSKVTLHFLSPFRVQHQGKVAFSPNQFEPKNLLISLFNRIKQCNEQHDPNHQWQSIYTNFAEYLADIEKITMDVEVSSVKVKRNSSRQNRKIELFGLIGDISLTADTDTLNRLLPLLWLGQYLHVGKNTTLGLGQYQLQLR</sequence>
<evidence type="ECO:0000313" key="3">
    <source>
        <dbReference type="Proteomes" id="UP000255193"/>
    </source>
</evidence>
<dbReference type="Gene3D" id="3.30.70.1900">
    <property type="match status" value="1"/>
</dbReference>
<evidence type="ECO:0000259" key="1">
    <source>
        <dbReference type="Pfam" id="PF10040"/>
    </source>
</evidence>
<accession>A0A378Q3W0</accession>
<name>A0A378Q3W0_9GAMM</name>
<proteinExistence type="predicted"/>
<protein>
    <submittedName>
        <fullName evidence="2">CRISPR-associated endoribonuclease Cas6</fullName>
    </submittedName>
</protein>
<dbReference type="EMBL" id="UGQA01000001">
    <property type="protein sequence ID" value="STY95104.1"/>
    <property type="molecule type" value="Genomic_DNA"/>
</dbReference>
<organism evidence="2 3">
    <name type="scientific">Faucicola atlantae</name>
    <dbReference type="NCBI Taxonomy" id="34059"/>
    <lineage>
        <taxon>Bacteria</taxon>
        <taxon>Pseudomonadati</taxon>
        <taxon>Pseudomonadota</taxon>
        <taxon>Gammaproteobacteria</taxon>
        <taxon>Moraxellales</taxon>
        <taxon>Moraxellaceae</taxon>
        <taxon>Faucicola</taxon>
    </lineage>
</organism>
<evidence type="ECO:0000313" key="2">
    <source>
        <dbReference type="EMBL" id="STY95104.1"/>
    </source>
</evidence>
<dbReference type="InterPro" id="IPR019267">
    <property type="entry name" value="CRISPR-assoc_Cas6_C"/>
</dbReference>
<dbReference type="Pfam" id="PF10040">
    <property type="entry name" value="CRISPR_Cas6"/>
    <property type="match status" value="1"/>
</dbReference>
<feature type="domain" description="CRISPR-associated protein Cas6 C-terminal" evidence="1">
    <location>
        <begin position="181"/>
        <end position="311"/>
    </location>
</feature>
<dbReference type="AlphaFoldDB" id="A0A378Q3W0"/>
<gene>
    <name evidence="2" type="ORF">NCTC11091_00895</name>
</gene>